<dbReference type="EMBL" id="CP036274">
    <property type="protein sequence ID" value="QDU26917.1"/>
    <property type="molecule type" value="Genomic_DNA"/>
</dbReference>
<keyword evidence="2" id="KW-1185">Reference proteome</keyword>
<protein>
    <submittedName>
        <fullName evidence="1">Uncharacterized protein</fullName>
    </submittedName>
</protein>
<evidence type="ECO:0000313" key="2">
    <source>
        <dbReference type="Proteomes" id="UP000315017"/>
    </source>
</evidence>
<name>A0A517Y9K7_9BACT</name>
<dbReference type="AlphaFoldDB" id="A0A517Y9K7"/>
<dbReference type="KEGG" id="aagg:ETAA8_20010"/>
<sequence length="292" mass="31752">MQLTWKPGSLNSALHAAAAVAAGKTLVDPQLQAALAEPAEALKQEIAVVGLPEKAFRRALAGFATQFDAPRQLVERAVVKVQGNTPRGDLAVAKLTAVLTAVVQAFQKACPNPAETLRLRERPLREQWESRGAGMLRQISSLTDERLLVPEATIVLVHPALGGGGEALLQQNAITFEAVLTNPEPRLPEIVRMAWLLAQLNCDLPVFAEHVNLQRLPHVAAFALLPVALQAAAEVELGEFSPEQLQRAITTWHLPQLADLDASTLVYDWWLTYQTDKPAWPVALTALDQMFG</sequence>
<reference evidence="1 2" key="1">
    <citation type="submission" date="2019-02" db="EMBL/GenBank/DDBJ databases">
        <title>Deep-cultivation of Planctomycetes and their phenomic and genomic characterization uncovers novel biology.</title>
        <authorList>
            <person name="Wiegand S."/>
            <person name="Jogler M."/>
            <person name="Boedeker C."/>
            <person name="Pinto D."/>
            <person name="Vollmers J."/>
            <person name="Rivas-Marin E."/>
            <person name="Kohn T."/>
            <person name="Peeters S.H."/>
            <person name="Heuer A."/>
            <person name="Rast P."/>
            <person name="Oberbeckmann S."/>
            <person name="Bunk B."/>
            <person name="Jeske O."/>
            <person name="Meyerdierks A."/>
            <person name="Storesund J.E."/>
            <person name="Kallscheuer N."/>
            <person name="Luecker S."/>
            <person name="Lage O.M."/>
            <person name="Pohl T."/>
            <person name="Merkel B.J."/>
            <person name="Hornburger P."/>
            <person name="Mueller R.-W."/>
            <person name="Bruemmer F."/>
            <person name="Labrenz M."/>
            <person name="Spormann A.M."/>
            <person name="Op den Camp H."/>
            <person name="Overmann J."/>
            <person name="Amann R."/>
            <person name="Jetten M.S.M."/>
            <person name="Mascher T."/>
            <person name="Medema M.H."/>
            <person name="Devos D.P."/>
            <person name="Kaster A.-K."/>
            <person name="Ovreas L."/>
            <person name="Rohde M."/>
            <person name="Galperin M.Y."/>
            <person name="Jogler C."/>
        </authorList>
    </citation>
    <scope>NUCLEOTIDE SEQUENCE [LARGE SCALE GENOMIC DNA]</scope>
    <source>
        <strain evidence="1 2">ETA_A8</strain>
    </source>
</reference>
<evidence type="ECO:0000313" key="1">
    <source>
        <dbReference type="EMBL" id="QDU26917.1"/>
    </source>
</evidence>
<gene>
    <name evidence="1" type="ORF">ETAA8_20010</name>
</gene>
<dbReference type="RefSeq" id="WP_145087799.1">
    <property type="nucleotide sequence ID" value="NZ_CP036274.1"/>
</dbReference>
<accession>A0A517Y9K7</accession>
<dbReference type="OrthoDB" id="282164at2"/>
<organism evidence="1 2">
    <name type="scientific">Anatilimnocola aggregata</name>
    <dbReference type="NCBI Taxonomy" id="2528021"/>
    <lineage>
        <taxon>Bacteria</taxon>
        <taxon>Pseudomonadati</taxon>
        <taxon>Planctomycetota</taxon>
        <taxon>Planctomycetia</taxon>
        <taxon>Pirellulales</taxon>
        <taxon>Pirellulaceae</taxon>
        <taxon>Anatilimnocola</taxon>
    </lineage>
</organism>
<proteinExistence type="predicted"/>
<dbReference type="Proteomes" id="UP000315017">
    <property type="component" value="Chromosome"/>
</dbReference>